<dbReference type="PANTHER" id="PTHR10615">
    <property type="entry name" value="HISTONE ACETYLTRANSFERASE"/>
    <property type="match status" value="1"/>
</dbReference>
<accession>A0ABR2WH64</accession>
<dbReference type="InterPro" id="IPR040706">
    <property type="entry name" value="Zf-MYST"/>
</dbReference>
<organism evidence="15 16">
    <name type="scientific">Basidiobolus ranarum</name>
    <dbReference type="NCBI Taxonomy" id="34480"/>
    <lineage>
        <taxon>Eukaryota</taxon>
        <taxon>Fungi</taxon>
        <taxon>Fungi incertae sedis</taxon>
        <taxon>Zoopagomycota</taxon>
        <taxon>Entomophthoromycotina</taxon>
        <taxon>Basidiobolomycetes</taxon>
        <taxon>Basidiobolales</taxon>
        <taxon>Basidiobolaceae</taxon>
        <taxon>Basidiobolus</taxon>
    </lineage>
</organism>
<evidence type="ECO:0000256" key="10">
    <source>
        <dbReference type="ARBA" id="ARBA00023163"/>
    </source>
</evidence>
<evidence type="ECO:0000256" key="5">
    <source>
        <dbReference type="ARBA" id="ARBA00022723"/>
    </source>
</evidence>
<gene>
    <name evidence="15" type="primary">KAT8</name>
    <name evidence="15" type="ORF">K7432_014730</name>
</gene>
<comment type="subcellular location">
    <subcellularLocation>
        <location evidence="1">Nucleus</location>
    </subcellularLocation>
</comment>
<dbReference type="PANTHER" id="PTHR10615:SF219">
    <property type="entry name" value="HISTONE ACETYLTRANSFERASE KAT5"/>
    <property type="match status" value="1"/>
</dbReference>
<dbReference type="EMBL" id="JASJQH010001756">
    <property type="protein sequence ID" value="KAK9760840.1"/>
    <property type="molecule type" value="Genomic_DNA"/>
</dbReference>
<sequence length="385" mass="45401">MLSPSKLIVGSIYLIKWKDTLREGKILEQRKLPGSEEFEYYVHFTEFDKRLDDWVTADKFDSTRTKTPEKENHEEEEKPEEEEEVKITKQKKAQKYYTEDISHVRNIETIVFNDYIISTWYFSPYPEDYGSCKRLHICSYCLKYMKLSTSLDSHQASCIYRHPPGILIYQKEKIRIYEVDGKIHKLYCQNLCLVAKLFLDHKALYYDVEPFQFYILTEMQDKKNENGQHFERVIGYFSKEKKSVEGNNLACILVFPQYQRKGYGRLLIEFSYELSKIEKKVGAPERPLSDLGLVGYRSYWGAAILRILLNQEGLLNIQELSSSTCIRQTDIILTLKYLGLVKYWKEQMTLCITKKSLEECLKKSPLRLENTVDPSCIIWSPTVHE</sequence>
<comment type="caution">
    <text evidence="15">The sequence shown here is derived from an EMBL/GenBank/DDBJ whole genome shotgun (WGS) entry which is preliminary data.</text>
</comment>
<dbReference type="Pfam" id="PF17772">
    <property type="entry name" value="zf-MYST"/>
    <property type="match status" value="1"/>
</dbReference>
<keyword evidence="4 15" id="KW-0808">Transferase</keyword>
<dbReference type="GO" id="GO:0061733">
    <property type="term" value="F:protein-lysine-acetyltransferase activity"/>
    <property type="evidence" value="ECO:0007669"/>
    <property type="project" value="UniProtKB-EC"/>
</dbReference>
<evidence type="ECO:0000256" key="13">
    <source>
        <dbReference type="SAM" id="MobiDB-lite"/>
    </source>
</evidence>
<feature type="compositionally biased region" description="Basic and acidic residues" evidence="13">
    <location>
        <begin position="63"/>
        <end position="76"/>
    </location>
</feature>
<comment type="similarity">
    <text evidence="2">Belongs to the MYST (SAS/MOZ) family.</text>
</comment>
<keyword evidence="6" id="KW-0863">Zinc-finger</keyword>
<dbReference type="InterPro" id="IPR016181">
    <property type="entry name" value="Acyl_CoA_acyltransferase"/>
</dbReference>
<dbReference type="InterPro" id="IPR036388">
    <property type="entry name" value="WH-like_DNA-bd_sf"/>
</dbReference>
<dbReference type="Gene3D" id="3.40.630.30">
    <property type="match status" value="1"/>
</dbReference>
<dbReference type="Proteomes" id="UP001479436">
    <property type="component" value="Unassembled WGS sequence"/>
</dbReference>
<dbReference type="PROSITE" id="PS51726">
    <property type="entry name" value="MYST_HAT"/>
    <property type="match status" value="1"/>
</dbReference>
<evidence type="ECO:0000256" key="9">
    <source>
        <dbReference type="ARBA" id="ARBA00023015"/>
    </source>
</evidence>
<dbReference type="Gene3D" id="3.30.60.60">
    <property type="entry name" value="N-acetyl transferase-like"/>
    <property type="match status" value="1"/>
</dbReference>
<feature type="domain" description="MYST-type HAT" evidence="14">
    <location>
        <begin position="102"/>
        <end position="381"/>
    </location>
</feature>
<evidence type="ECO:0000256" key="3">
    <source>
        <dbReference type="ARBA" id="ARBA00013184"/>
    </source>
</evidence>
<evidence type="ECO:0000259" key="14">
    <source>
        <dbReference type="PROSITE" id="PS51726"/>
    </source>
</evidence>
<reference evidence="15 16" key="1">
    <citation type="submission" date="2023-04" db="EMBL/GenBank/DDBJ databases">
        <title>Genome of Basidiobolus ranarum AG-B5.</title>
        <authorList>
            <person name="Stajich J.E."/>
            <person name="Carter-House D."/>
            <person name="Gryganskyi A."/>
        </authorList>
    </citation>
    <scope>NUCLEOTIDE SEQUENCE [LARGE SCALE GENOMIC DNA]</scope>
    <source>
        <strain evidence="15 16">AG-B5</strain>
    </source>
</reference>
<dbReference type="InterPro" id="IPR016197">
    <property type="entry name" value="Chromo-like_dom_sf"/>
</dbReference>
<dbReference type="Pfam" id="PF11717">
    <property type="entry name" value="Tudor-knot"/>
    <property type="match status" value="1"/>
</dbReference>
<protein>
    <recommendedName>
        <fullName evidence="3">histone acetyltransferase</fullName>
        <ecNumber evidence="3">2.3.1.48</ecNumber>
    </recommendedName>
</protein>
<evidence type="ECO:0000313" key="16">
    <source>
        <dbReference type="Proteomes" id="UP001479436"/>
    </source>
</evidence>
<dbReference type="CDD" id="cd04301">
    <property type="entry name" value="NAT_SF"/>
    <property type="match status" value="1"/>
</dbReference>
<evidence type="ECO:0000256" key="11">
    <source>
        <dbReference type="ARBA" id="ARBA00023242"/>
    </source>
</evidence>
<keyword evidence="10" id="KW-0804">Transcription</keyword>
<dbReference type="EC" id="2.3.1.48" evidence="3"/>
<keyword evidence="16" id="KW-1185">Reference proteome</keyword>
<keyword evidence="8" id="KW-0007">Acetylation</keyword>
<evidence type="ECO:0000256" key="8">
    <source>
        <dbReference type="ARBA" id="ARBA00022990"/>
    </source>
</evidence>
<evidence type="ECO:0000256" key="12">
    <source>
        <dbReference type="ARBA" id="ARBA00023315"/>
    </source>
</evidence>
<dbReference type="Pfam" id="PF01853">
    <property type="entry name" value="MOZ_SAS"/>
    <property type="match status" value="1"/>
</dbReference>
<dbReference type="SUPFAM" id="SSF54160">
    <property type="entry name" value="Chromo domain-like"/>
    <property type="match status" value="1"/>
</dbReference>
<evidence type="ECO:0000256" key="4">
    <source>
        <dbReference type="ARBA" id="ARBA00022679"/>
    </source>
</evidence>
<dbReference type="Gene3D" id="2.30.30.140">
    <property type="match status" value="1"/>
</dbReference>
<proteinExistence type="inferred from homology"/>
<evidence type="ECO:0000256" key="7">
    <source>
        <dbReference type="ARBA" id="ARBA00022833"/>
    </source>
</evidence>
<name>A0ABR2WH64_9FUNG</name>
<keyword evidence="11" id="KW-0539">Nucleus</keyword>
<keyword evidence="9" id="KW-0805">Transcription regulation</keyword>
<keyword evidence="12 15" id="KW-0012">Acyltransferase</keyword>
<dbReference type="SUPFAM" id="SSF55729">
    <property type="entry name" value="Acyl-CoA N-acyltransferases (Nat)"/>
    <property type="match status" value="1"/>
</dbReference>
<evidence type="ECO:0000256" key="1">
    <source>
        <dbReference type="ARBA" id="ARBA00004123"/>
    </source>
</evidence>
<keyword evidence="5" id="KW-0479">Metal-binding</keyword>
<evidence type="ECO:0000313" key="15">
    <source>
        <dbReference type="EMBL" id="KAK9760840.1"/>
    </source>
</evidence>
<evidence type="ECO:0000256" key="6">
    <source>
        <dbReference type="ARBA" id="ARBA00022771"/>
    </source>
</evidence>
<dbReference type="InterPro" id="IPR025995">
    <property type="entry name" value="Tudor-knot"/>
</dbReference>
<dbReference type="InterPro" id="IPR002717">
    <property type="entry name" value="HAT_MYST-type"/>
</dbReference>
<dbReference type="InterPro" id="IPR050603">
    <property type="entry name" value="MYST_HAT"/>
</dbReference>
<evidence type="ECO:0000256" key="2">
    <source>
        <dbReference type="ARBA" id="ARBA00010107"/>
    </source>
</evidence>
<dbReference type="Gene3D" id="1.10.10.10">
    <property type="entry name" value="Winged helix-like DNA-binding domain superfamily/Winged helix DNA-binding domain"/>
    <property type="match status" value="1"/>
</dbReference>
<feature type="region of interest" description="Disordered" evidence="13">
    <location>
        <begin position="63"/>
        <end position="86"/>
    </location>
</feature>
<keyword evidence="7" id="KW-0862">Zinc</keyword>